<evidence type="ECO:0000259" key="2">
    <source>
        <dbReference type="Pfam" id="PF22691"/>
    </source>
</evidence>
<accession>A0A2N0AP39</accession>
<evidence type="ECO:0000313" key="4">
    <source>
        <dbReference type="Proteomes" id="UP000232145"/>
    </source>
</evidence>
<name>A0A2N0AP39_9LEPT</name>
<dbReference type="SUPFAM" id="SSF53901">
    <property type="entry name" value="Thiolase-like"/>
    <property type="match status" value="1"/>
</dbReference>
<dbReference type="OrthoDB" id="9785768at2"/>
<dbReference type="Proteomes" id="UP000232145">
    <property type="component" value="Unassembled WGS sequence"/>
</dbReference>
<dbReference type="EMBL" id="NPDX01000001">
    <property type="protein sequence ID" value="PJZ86082.1"/>
    <property type="molecule type" value="Genomic_DNA"/>
</dbReference>
<dbReference type="AlphaFoldDB" id="A0A2N0AP39"/>
<dbReference type="PANTHER" id="PTHR42870:SF1">
    <property type="entry name" value="NON-SPECIFIC LIPID-TRANSFER PROTEIN-LIKE 2"/>
    <property type="match status" value="1"/>
</dbReference>
<dbReference type="InterPro" id="IPR016039">
    <property type="entry name" value="Thiolase-like"/>
</dbReference>
<organism evidence="3 4">
    <name type="scientific">Leptospira harrisiae</name>
    <dbReference type="NCBI Taxonomy" id="2023189"/>
    <lineage>
        <taxon>Bacteria</taxon>
        <taxon>Pseudomonadati</taxon>
        <taxon>Spirochaetota</taxon>
        <taxon>Spirochaetia</taxon>
        <taxon>Leptospirales</taxon>
        <taxon>Leptospiraceae</taxon>
        <taxon>Leptospira</taxon>
    </lineage>
</organism>
<dbReference type="InterPro" id="IPR002155">
    <property type="entry name" value="Thiolase"/>
</dbReference>
<dbReference type="Pfam" id="PF00108">
    <property type="entry name" value="Thiolase_N"/>
    <property type="match status" value="1"/>
</dbReference>
<dbReference type="CDD" id="cd00829">
    <property type="entry name" value="SCP-x_thiolase"/>
    <property type="match status" value="1"/>
</dbReference>
<feature type="domain" description="Thiolase C-terminal" evidence="2">
    <location>
        <begin position="238"/>
        <end position="365"/>
    </location>
</feature>
<keyword evidence="3" id="KW-0808">Transferase</keyword>
<dbReference type="PIRSF" id="PIRSF000429">
    <property type="entry name" value="Ac-CoA_Ac_transf"/>
    <property type="match status" value="1"/>
</dbReference>
<protein>
    <submittedName>
        <fullName evidence="3">Acetyl-CoA acetyltransferase</fullName>
    </submittedName>
</protein>
<evidence type="ECO:0000259" key="1">
    <source>
        <dbReference type="Pfam" id="PF00108"/>
    </source>
</evidence>
<gene>
    <name evidence="3" type="ORF">CH364_07870</name>
</gene>
<comment type="caution">
    <text evidence="3">The sequence shown here is derived from an EMBL/GenBank/DDBJ whole genome shotgun (WGS) entry which is preliminary data.</text>
</comment>
<proteinExistence type="predicted"/>
<dbReference type="PANTHER" id="PTHR42870">
    <property type="entry name" value="ACETYL-COA C-ACETYLTRANSFERASE"/>
    <property type="match status" value="1"/>
</dbReference>
<dbReference type="RefSeq" id="WP_100742982.1">
    <property type="nucleotide sequence ID" value="NZ_NPDW01000001.1"/>
</dbReference>
<dbReference type="InterPro" id="IPR020616">
    <property type="entry name" value="Thiolase_N"/>
</dbReference>
<evidence type="ECO:0000313" key="3">
    <source>
        <dbReference type="EMBL" id="PJZ86082.1"/>
    </source>
</evidence>
<keyword evidence="4" id="KW-1185">Reference proteome</keyword>
<dbReference type="Gene3D" id="3.40.47.10">
    <property type="match status" value="1"/>
</dbReference>
<reference evidence="3 4" key="1">
    <citation type="submission" date="2017-07" db="EMBL/GenBank/DDBJ databases">
        <title>Leptospira spp. isolated from tropical soils.</title>
        <authorList>
            <person name="Thibeaux R."/>
            <person name="Iraola G."/>
            <person name="Ferres I."/>
            <person name="Bierque E."/>
            <person name="Girault D."/>
            <person name="Soupe-Gilbert M.-E."/>
            <person name="Picardeau M."/>
            <person name="Goarant C."/>
        </authorList>
    </citation>
    <scope>NUCLEOTIDE SEQUENCE [LARGE SCALE GENOMIC DNA]</scope>
    <source>
        <strain evidence="3 4">FH2-B-A1</strain>
    </source>
</reference>
<dbReference type="Pfam" id="PF22691">
    <property type="entry name" value="Thiolase_C_1"/>
    <property type="match status" value="1"/>
</dbReference>
<dbReference type="GO" id="GO:0003988">
    <property type="term" value="F:acetyl-CoA C-acyltransferase activity"/>
    <property type="evidence" value="ECO:0007669"/>
    <property type="project" value="UniProtKB-ARBA"/>
</dbReference>
<sequence>MKKVYIHNPSLSVFGKHKGSQLELSFATAKQSVHEFQSHKIQFIIYASFSPDSYNKEYHLSAKLPSLLGIRDVYSVRMETASSSGASAFQLGVNLIQSGRFDHGLVVATELMSQLNREESNLLLGSVLSNTQKALGMSMAQGGAMITRKYLNDYGYKEEDLFAISKKLHDNGLKNPKAHIQKNLTFEEYQNQTKIASPLGLYDISPLSDGSAALILSKNPSAIAVKGMGFGTAPFLSSADPSFFANRIAFEKAYAEAGVGPGDIDFAELHDAFTPFELVGAEDAGFFKRGEALFQVKAGLTHPKGKIPINSSGGLKSRGHPVGASGLAQIVELCRFFEEWPEKRLAVAQSIGGLATNNFVSILERD</sequence>
<feature type="domain" description="Thiolase N-terminal" evidence="1">
    <location>
        <begin position="63"/>
        <end position="218"/>
    </location>
</feature>
<dbReference type="InterPro" id="IPR055140">
    <property type="entry name" value="Thiolase_C_2"/>
</dbReference>